<dbReference type="PROSITE" id="PS51186">
    <property type="entry name" value="GNAT"/>
    <property type="match status" value="1"/>
</dbReference>
<protein>
    <submittedName>
        <fullName evidence="2">GNAT family N-acetyltransferase</fullName>
    </submittedName>
</protein>
<dbReference type="InterPro" id="IPR016181">
    <property type="entry name" value="Acyl_CoA_acyltransferase"/>
</dbReference>
<sequence length="161" mass="16964">MPATAGQADAARRITLAPGQAAWVGDVALNVELACAAPDADAMVVVHAGAVIGFYRVDHLATAVTRHALDPRTLTLRGLVLDAAWQGRGLARAVITACCADLARRHPARRLLALNVHMRNHVAWRLYRGTGFVDNGEILPGGAGGPQRLLLRALGMGQCPP</sequence>
<comment type="caution">
    <text evidence="2">The sequence shown here is derived from an EMBL/GenBank/DDBJ whole genome shotgun (WGS) entry which is preliminary data.</text>
</comment>
<accession>A0A7Z0TTN8</accession>
<reference evidence="2 3" key="1">
    <citation type="submission" date="2020-07" db="EMBL/GenBank/DDBJ databases">
        <title>isolation of Luteimonas sp. SJ-16.</title>
        <authorList>
            <person name="Huang X.-X."/>
            <person name="Xu L."/>
            <person name="Sun J.-Q."/>
        </authorList>
    </citation>
    <scope>NUCLEOTIDE SEQUENCE [LARGE SCALE GENOMIC DNA]</scope>
    <source>
        <strain evidence="2 3">SJ-16</strain>
    </source>
</reference>
<dbReference type="AlphaFoldDB" id="A0A7Z0TTN8"/>
<dbReference type="GO" id="GO:0016747">
    <property type="term" value="F:acyltransferase activity, transferring groups other than amino-acyl groups"/>
    <property type="evidence" value="ECO:0007669"/>
    <property type="project" value="InterPro"/>
</dbReference>
<proteinExistence type="predicted"/>
<dbReference type="EMBL" id="JACCJZ010000010">
    <property type="protein sequence ID" value="NYZ61986.1"/>
    <property type="molecule type" value="Genomic_DNA"/>
</dbReference>
<name>A0A7Z0TTN8_9GAMM</name>
<dbReference type="Pfam" id="PF00583">
    <property type="entry name" value="Acetyltransf_1"/>
    <property type="match status" value="1"/>
</dbReference>
<evidence type="ECO:0000259" key="1">
    <source>
        <dbReference type="PROSITE" id="PS51186"/>
    </source>
</evidence>
<dbReference type="RefSeq" id="WP_180544144.1">
    <property type="nucleotide sequence ID" value="NZ_JACCJZ010000010.1"/>
</dbReference>
<organism evidence="2 3">
    <name type="scientific">Luteimonas deserti</name>
    <dbReference type="NCBI Taxonomy" id="2752306"/>
    <lineage>
        <taxon>Bacteria</taxon>
        <taxon>Pseudomonadati</taxon>
        <taxon>Pseudomonadota</taxon>
        <taxon>Gammaproteobacteria</taxon>
        <taxon>Lysobacterales</taxon>
        <taxon>Lysobacteraceae</taxon>
        <taxon>Luteimonas</taxon>
    </lineage>
</organism>
<keyword evidence="2" id="KW-0808">Transferase</keyword>
<evidence type="ECO:0000313" key="2">
    <source>
        <dbReference type="EMBL" id="NYZ61986.1"/>
    </source>
</evidence>
<keyword evidence="3" id="KW-1185">Reference proteome</keyword>
<dbReference type="InterPro" id="IPR000182">
    <property type="entry name" value="GNAT_dom"/>
</dbReference>
<dbReference type="Gene3D" id="3.40.630.30">
    <property type="match status" value="1"/>
</dbReference>
<dbReference type="Proteomes" id="UP000589896">
    <property type="component" value="Unassembled WGS sequence"/>
</dbReference>
<gene>
    <name evidence="2" type="ORF">H0E82_04295</name>
</gene>
<evidence type="ECO:0000313" key="3">
    <source>
        <dbReference type="Proteomes" id="UP000589896"/>
    </source>
</evidence>
<dbReference type="CDD" id="cd04301">
    <property type="entry name" value="NAT_SF"/>
    <property type="match status" value="1"/>
</dbReference>
<dbReference type="SUPFAM" id="SSF55729">
    <property type="entry name" value="Acyl-CoA N-acyltransferases (Nat)"/>
    <property type="match status" value="1"/>
</dbReference>
<feature type="domain" description="N-acetyltransferase" evidence="1">
    <location>
        <begin position="1"/>
        <end position="161"/>
    </location>
</feature>